<dbReference type="PROSITE" id="PS51440">
    <property type="entry name" value="TIM_2"/>
    <property type="match status" value="1"/>
</dbReference>
<dbReference type="GO" id="GO:0004807">
    <property type="term" value="F:triose-phosphate isomerase activity"/>
    <property type="evidence" value="ECO:0007669"/>
    <property type="project" value="UniProtKB-EC"/>
</dbReference>
<dbReference type="UniPathway" id="UPA00109">
    <property type="reaction ID" value="UER00189"/>
</dbReference>
<dbReference type="EMBL" id="PEYT01000031">
    <property type="protein sequence ID" value="PIS22817.1"/>
    <property type="molecule type" value="Genomic_DNA"/>
</dbReference>
<dbReference type="Pfam" id="PF00121">
    <property type="entry name" value="TIM"/>
    <property type="match status" value="1"/>
</dbReference>
<dbReference type="SUPFAM" id="SSF51351">
    <property type="entry name" value="Triosephosphate isomerase (TIM)"/>
    <property type="match status" value="1"/>
</dbReference>
<organism evidence="4 5">
    <name type="scientific">candidate division WWE3 bacterium CG08_land_8_20_14_0_20_40_13</name>
    <dbReference type="NCBI Taxonomy" id="1975084"/>
    <lineage>
        <taxon>Bacteria</taxon>
        <taxon>Katanobacteria</taxon>
    </lineage>
</organism>
<evidence type="ECO:0000313" key="4">
    <source>
        <dbReference type="EMBL" id="PIS22817.1"/>
    </source>
</evidence>
<dbReference type="GO" id="GO:0005829">
    <property type="term" value="C:cytosol"/>
    <property type="evidence" value="ECO:0007669"/>
    <property type="project" value="TreeGrafter"/>
</dbReference>
<dbReference type="CDD" id="cd00311">
    <property type="entry name" value="TIM"/>
    <property type="match status" value="1"/>
</dbReference>
<dbReference type="InterPro" id="IPR013785">
    <property type="entry name" value="Aldolase_TIM"/>
</dbReference>
<evidence type="ECO:0000256" key="3">
    <source>
        <dbReference type="RuleBase" id="RU363013"/>
    </source>
</evidence>
<dbReference type="GO" id="GO:0046166">
    <property type="term" value="P:glyceraldehyde-3-phosphate biosynthetic process"/>
    <property type="evidence" value="ECO:0007669"/>
    <property type="project" value="TreeGrafter"/>
</dbReference>
<keyword evidence="3" id="KW-0963">Cytoplasm</keyword>
<dbReference type="GO" id="GO:0006094">
    <property type="term" value="P:gluconeogenesis"/>
    <property type="evidence" value="ECO:0007669"/>
    <property type="project" value="UniProtKB-UniPathway"/>
</dbReference>
<dbReference type="Gene3D" id="3.20.20.70">
    <property type="entry name" value="Aldolase class I"/>
    <property type="match status" value="1"/>
</dbReference>
<sequence length="223" mass="24861">MCSYLIANWKLNDSEVFCHDWIYNFGKFSPLFGVTVVVCPSFPFVPLISGSNLVLCGAQDVSKYKNGPHTGQVSAQELSNLVKYCIVGHSEARREFMETIENVRSKMENLFESGIVPILCFEDEDDLRFVSDLVGKCIVVFEPSENISDGGQYKEVNLDELKNKGIAIKEKIGQTVPLLYGGSVCLENARALKDLKVFNGVLVGKASLDPSEFYQIGNIWQEE</sequence>
<dbReference type="PANTHER" id="PTHR21139">
    <property type="entry name" value="TRIOSEPHOSPHATE ISOMERASE"/>
    <property type="match status" value="1"/>
</dbReference>
<keyword evidence="3" id="KW-0324">Glycolysis</keyword>
<dbReference type="InterPro" id="IPR035990">
    <property type="entry name" value="TIM_sf"/>
</dbReference>
<name>A0A2H0XCZ8_UNCKA</name>
<comment type="pathway">
    <text evidence="3">Carbohydrate degradation; glycolysis; D-glyceraldehyde 3-phosphate from glycerone phosphate: step 1/1.</text>
</comment>
<comment type="pathway">
    <text evidence="3">Carbohydrate biosynthesis; gluconeogenesis.</text>
</comment>
<evidence type="ECO:0000256" key="1">
    <source>
        <dbReference type="ARBA" id="ARBA00007422"/>
    </source>
</evidence>
<dbReference type="EC" id="5.3.1.1" evidence="3"/>
<keyword evidence="2 3" id="KW-0413">Isomerase</keyword>
<dbReference type="AlphaFoldDB" id="A0A2H0XCZ8"/>
<protein>
    <recommendedName>
        <fullName evidence="3">Triosephosphate isomerase</fullName>
        <ecNumber evidence="3">5.3.1.1</ecNumber>
    </recommendedName>
</protein>
<dbReference type="InterPro" id="IPR000652">
    <property type="entry name" value="Triosephosphate_isomerase"/>
</dbReference>
<comment type="subunit">
    <text evidence="3">Homodimer.</text>
</comment>
<accession>A0A2H0XCZ8</accession>
<comment type="subcellular location">
    <subcellularLocation>
        <location evidence="3">Cytoplasm</location>
    </subcellularLocation>
</comment>
<evidence type="ECO:0000313" key="5">
    <source>
        <dbReference type="Proteomes" id="UP000230340"/>
    </source>
</evidence>
<dbReference type="PANTHER" id="PTHR21139:SF42">
    <property type="entry name" value="TRIOSEPHOSPHATE ISOMERASE"/>
    <property type="match status" value="1"/>
</dbReference>
<gene>
    <name evidence="4" type="ORF">COT49_03450</name>
</gene>
<dbReference type="UniPathway" id="UPA00138"/>
<comment type="catalytic activity">
    <reaction evidence="3">
        <text>D-glyceraldehyde 3-phosphate = dihydroxyacetone phosphate</text>
        <dbReference type="Rhea" id="RHEA:18585"/>
        <dbReference type="ChEBI" id="CHEBI:57642"/>
        <dbReference type="ChEBI" id="CHEBI:59776"/>
        <dbReference type="EC" id="5.3.1.1"/>
    </reaction>
</comment>
<comment type="similarity">
    <text evidence="1 3">Belongs to the triosephosphate isomerase family.</text>
</comment>
<dbReference type="GO" id="GO:0006096">
    <property type="term" value="P:glycolytic process"/>
    <property type="evidence" value="ECO:0007669"/>
    <property type="project" value="UniProtKB-UniPathway"/>
</dbReference>
<keyword evidence="3" id="KW-0312">Gluconeogenesis</keyword>
<reference evidence="5" key="1">
    <citation type="submission" date="2017-09" db="EMBL/GenBank/DDBJ databases">
        <title>Depth-based differentiation of microbial function through sediment-hosted aquifers and enrichment of novel symbionts in the deep terrestrial subsurface.</title>
        <authorList>
            <person name="Probst A.J."/>
            <person name="Ladd B."/>
            <person name="Jarett J.K."/>
            <person name="Geller-Mcgrath D.E."/>
            <person name="Sieber C.M.K."/>
            <person name="Emerson J.B."/>
            <person name="Anantharaman K."/>
            <person name="Thomas B.C."/>
            <person name="Malmstrom R."/>
            <person name="Stieglmeier M."/>
            <person name="Klingl A."/>
            <person name="Woyke T."/>
            <person name="Ryan C.M."/>
            <person name="Banfield J.F."/>
        </authorList>
    </citation>
    <scope>NUCLEOTIDE SEQUENCE [LARGE SCALE GENOMIC DNA]</scope>
</reference>
<comment type="caution">
    <text evidence="4">The sequence shown here is derived from an EMBL/GenBank/DDBJ whole genome shotgun (WGS) entry which is preliminary data.</text>
</comment>
<dbReference type="GO" id="GO:0019563">
    <property type="term" value="P:glycerol catabolic process"/>
    <property type="evidence" value="ECO:0007669"/>
    <property type="project" value="TreeGrafter"/>
</dbReference>
<proteinExistence type="inferred from homology"/>
<dbReference type="Proteomes" id="UP000230340">
    <property type="component" value="Unassembled WGS sequence"/>
</dbReference>
<evidence type="ECO:0000256" key="2">
    <source>
        <dbReference type="ARBA" id="ARBA00023235"/>
    </source>
</evidence>